<feature type="compositionally biased region" description="Polar residues" evidence="1">
    <location>
        <begin position="664"/>
        <end position="675"/>
    </location>
</feature>
<feature type="compositionally biased region" description="Low complexity" evidence="1">
    <location>
        <begin position="144"/>
        <end position="160"/>
    </location>
</feature>
<feature type="compositionally biased region" description="Polar residues" evidence="1">
    <location>
        <begin position="500"/>
        <end position="513"/>
    </location>
</feature>
<keyword evidence="3" id="KW-1185">Reference proteome</keyword>
<proteinExistence type="predicted"/>
<dbReference type="RefSeq" id="XP_013354243.1">
    <property type="nucleotide sequence ID" value="XM_013498789.1"/>
</dbReference>
<feature type="compositionally biased region" description="Polar residues" evidence="1">
    <location>
        <begin position="866"/>
        <end position="889"/>
    </location>
</feature>
<feature type="region of interest" description="Disordered" evidence="1">
    <location>
        <begin position="554"/>
        <end position="575"/>
    </location>
</feature>
<protein>
    <submittedName>
        <fullName evidence="2">Uncharacterized protein</fullName>
    </submittedName>
</protein>
<feature type="region of interest" description="Disordered" evidence="1">
    <location>
        <begin position="436"/>
        <end position="457"/>
    </location>
</feature>
<dbReference type="VEuPathDB" id="ToxoDB:EMH_0009900"/>
<feature type="region of interest" description="Disordered" evidence="1">
    <location>
        <begin position="865"/>
        <end position="889"/>
    </location>
</feature>
<reference evidence="2" key="2">
    <citation type="submission" date="2013-10" db="EMBL/GenBank/DDBJ databases">
        <authorList>
            <person name="Aslett M."/>
        </authorList>
    </citation>
    <scope>NUCLEOTIDE SEQUENCE [LARGE SCALE GENOMIC DNA]</scope>
    <source>
        <strain evidence="2">Houghton</strain>
    </source>
</reference>
<evidence type="ECO:0000256" key="1">
    <source>
        <dbReference type="SAM" id="MobiDB-lite"/>
    </source>
</evidence>
<feature type="compositionally biased region" description="Basic and acidic residues" evidence="1">
    <location>
        <begin position="97"/>
        <end position="117"/>
    </location>
</feature>
<dbReference type="GeneID" id="25375971"/>
<reference evidence="2" key="1">
    <citation type="submission" date="2013-10" db="EMBL/GenBank/DDBJ databases">
        <title>Genomic analysis of the causative agents of coccidiosis in chickens.</title>
        <authorList>
            <person name="Reid A.J."/>
            <person name="Blake D."/>
            <person name="Billington K."/>
            <person name="Browne H."/>
            <person name="Dunn M."/>
            <person name="Hung S."/>
            <person name="Kawahara F."/>
            <person name="Miranda-Saavedra D."/>
            <person name="Mourier T."/>
            <person name="Nagra H."/>
            <person name="Otto T.D."/>
            <person name="Rawlings N."/>
            <person name="Sanchez A."/>
            <person name="Sanders M."/>
            <person name="Subramaniam C."/>
            <person name="Tay Y."/>
            <person name="Dear P."/>
            <person name="Doerig C."/>
            <person name="Gruber A."/>
            <person name="Parkinson J."/>
            <person name="Shirley M."/>
            <person name="Wan K.L."/>
            <person name="Berriman M."/>
            <person name="Tomley F."/>
            <person name="Pain A."/>
        </authorList>
    </citation>
    <scope>NUCLEOTIDE SEQUENCE [LARGE SCALE GENOMIC DNA]</scope>
    <source>
        <strain evidence="2">Houghton</strain>
    </source>
</reference>
<dbReference type="EMBL" id="HG683477">
    <property type="protein sequence ID" value="CDJ31678.1"/>
    <property type="molecule type" value="Genomic_DNA"/>
</dbReference>
<evidence type="ECO:0000313" key="3">
    <source>
        <dbReference type="Proteomes" id="UP000030744"/>
    </source>
</evidence>
<dbReference type="OrthoDB" id="348677at2759"/>
<feature type="region of interest" description="Disordered" evidence="1">
    <location>
        <begin position="492"/>
        <end position="520"/>
    </location>
</feature>
<feature type="compositionally biased region" description="Low complexity" evidence="1">
    <location>
        <begin position="676"/>
        <end position="689"/>
    </location>
</feature>
<feature type="compositionally biased region" description="Low complexity" evidence="1">
    <location>
        <begin position="634"/>
        <end position="650"/>
    </location>
</feature>
<gene>
    <name evidence="2" type="ORF">EMH_0009900</name>
</gene>
<feature type="region of interest" description="Disordered" evidence="1">
    <location>
        <begin position="618"/>
        <end position="689"/>
    </location>
</feature>
<name>U6K858_9EIME</name>
<dbReference type="AlphaFoldDB" id="U6K858"/>
<feature type="region of interest" description="Disordered" evidence="1">
    <location>
        <begin position="394"/>
        <end position="416"/>
    </location>
</feature>
<organism evidence="2 3">
    <name type="scientific">Eimeria mitis</name>
    <dbReference type="NCBI Taxonomy" id="44415"/>
    <lineage>
        <taxon>Eukaryota</taxon>
        <taxon>Sar</taxon>
        <taxon>Alveolata</taxon>
        <taxon>Apicomplexa</taxon>
        <taxon>Conoidasida</taxon>
        <taxon>Coccidia</taxon>
        <taxon>Eucoccidiorida</taxon>
        <taxon>Eimeriorina</taxon>
        <taxon>Eimeriidae</taxon>
        <taxon>Eimeria</taxon>
    </lineage>
</organism>
<evidence type="ECO:0000313" key="2">
    <source>
        <dbReference type="EMBL" id="CDJ31678.1"/>
    </source>
</evidence>
<sequence>MLTHVRANPYKQISVNNVFTMAFILAEKRKMRSKKSNKTQQQQQQQKQLLELPPEQHTLLGGSCHPNPHRREFRQNLQLQQQLRLQKQSLQQPLQGKEQESQENRCERQRQLQQQHERQERRLMLLVGQLDTTGLSTPYIGECSNSSSSKGVSSRNSRASVGCNISTLGTAGSSSSRSNRNSRSSSASSSDCSSSASSGQSETLTFSSAGCSTSGPYSIESPKSLESSVFCSSSSRGGSHMAANFPRECGGAERGAACGTGPSAGTCCGAADTAAAPAASLAAPLSTANLAAAATCAPAGGVGFANHNATGDVPCLATRTAMALPDLKLLTSEPTRYQLAEAETEPANPPAEGKLETAARPVSLAGAAAAATDEWEGPDLLDIPASRKDWTRQLDLQQQRQQQEHSGKQHQPELHEQQQLTLEGQLQWEQMRATGGHCLSPSASVTQRPSAPPSMQPQTIAAENVAAPKAAALATSAAAPNAVPSRLASRLLEPSAASRPPSSINELQSNQNHQKQRRQLEDSELPVLPLLGGEFDAAPGRCGLLLPAAASVENEVDSDKLDEHRSNISPVRRGGQSSVTAAGAVVVASFVDAAALPVGHAATGRTAAAKEVNVQASEKTCQQQQDHQQRPEEQTQQQPKQHQHQLKLQQNAGHYHEEQRVHNRSTPELLTPGSSQQQKQQQAKELQLHHQQVLKDQLIGQRGVPHSLEPSVPPLPVAEIQASCISQQLSACVPHQQQQQQYQLLLQRLQAHTPHASQSETYATTRSESPRRRQLHFAVPSKQHLLQQQLLLIQEQQQHPTPLAKQRIEMQRTLFGVHLSAEAEAVAATAAGAAAEAAAAAAARPFCGGNILPPSDHFVSLHRYQEAQQQHAASKTQQPEPCRPQQVQPSCRSSVITASVETREDCCSPRGSPDAPCVDPAFPGGPTRTPSPMCNFPSPLQEGTPSGRRSPAGQQAAEASRRALLLRKNSQTSLLHICGAVNQDPQLQEPQPVQQQARWETGGTSAAPLAAAAAAATAVAAAALSQNKLECTGTSPADLSSNSTNVASDVSSANSMHSALTPHLLHPSRRIPFPLQQPGTETDPAPGGAATVTGRPPTPVRAERLRKRLERLREMGRLSRDTYPAAEVASIISGTRVEKEGPFPVYVLDKEWSLGCSALDPEWPQKMLQNTKEGIKLHSEINKLLALAKEVDLTQGKTEA</sequence>
<feature type="region of interest" description="Disordered" evidence="1">
    <location>
        <begin position="87"/>
        <end position="117"/>
    </location>
</feature>
<feature type="compositionally biased region" description="Low complexity" evidence="1">
    <location>
        <begin position="173"/>
        <end position="198"/>
    </location>
</feature>
<dbReference type="Proteomes" id="UP000030744">
    <property type="component" value="Unassembled WGS sequence"/>
</dbReference>
<feature type="compositionally biased region" description="Polar residues" evidence="1">
    <location>
        <begin position="163"/>
        <end position="172"/>
    </location>
</feature>
<feature type="compositionally biased region" description="Basic and acidic residues" evidence="1">
    <location>
        <begin position="402"/>
        <end position="416"/>
    </location>
</feature>
<feature type="compositionally biased region" description="Basic and acidic residues" evidence="1">
    <location>
        <begin position="557"/>
        <end position="566"/>
    </location>
</feature>
<accession>U6K858</accession>
<feature type="region of interest" description="Disordered" evidence="1">
    <location>
        <begin position="922"/>
        <end position="959"/>
    </location>
</feature>
<feature type="region of interest" description="Disordered" evidence="1">
    <location>
        <begin position="1068"/>
        <end position="1098"/>
    </location>
</feature>
<feature type="region of interest" description="Disordered" evidence="1">
    <location>
        <begin position="137"/>
        <end position="202"/>
    </location>
</feature>